<sequence length="50" mass="5551">MGALGDILCRRGSQIVIQVENIQQQAGIRFSQIFIAGDFIHHRAGQNQSQ</sequence>
<organism evidence="1">
    <name type="scientific">Clostridioides difficile</name>
    <name type="common">Peptoclostridium difficile</name>
    <dbReference type="NCBI Taxonomy" id="1496"/>
    <lineage>
        <taxon>Bacteria</taxon>
        <taxon>Bacillati</taxon>
        <taxon>Bacillota</taxon>
        <taxon>Clostridia</taxon>
        <taxon>Peptostreptococcales</taxon>
        <taxon>Peptostreptococcaceae</taxon>
        <taxon>Clostridioides</taxon>
    </lineage>
</organism>
<dbReference type="EMBL" id="LK933492">
    <property type="protein sequence ID" value="CDT78682.1"/>
    <property type="molecule type" value="Genomic_DNA"/>
</dbReference>
<gene>
    <name evidence="1" type="ORF">BN1095_7790001</name>
</gene>
<name>A0A069B1N5_CLODI</name>
<accession>A0A069B1N5</accession>
<dbReference type="AlphaFoldDB" id="A0A069B1N5"/>
<proteinExistence type="predicted"/>
<protein>
    <submittedName>
        <fullName evidence="1">Uncharacterized protein</fullName>
    </submittedName>
</protein>
<evidence type="ECO:0000313" key="1">
    <source>
        <dbReference type="EMBL" id="CDT78682.1"/>
    </source>
</evidence>
<reference evidence="1" key="1">
    <citation type="submission" date="2014-07" db="EMBL/GenBank/DDBJ databases">
        <authorList>
            <person name="Monot Marc"/>
        </authorList>
    </citation>
    <scope>NUCLEOTIDE SEQUENCE</scope>
    <source>
        <strain evidence="1">7032989</strain>
    </source>
</reference>